<gene>
    <name evidence="4" type="primary">proC</name>
    <name evidence="10" type="ORF">TSACC_22618</name>
</gene>
<accession>A0A146GBK7</accession>
<dbReference type="EMBL" id="BDCO01000002">
    <property type="protein sequence ID" value="GAT34194.1"/>
    <property type="molecule type" value="Genomic_DNA"/>
</dbReference>
<evidence type="ECO:0000256" key="3">
    <source>
        <dbReference type="ARBA" id="ARBA00023002"/>
    </source>
</evidence>
<dbReference type="SUPFAM" id="SSF51735">
    <property type="entry name" value="NAD(P)-binding Rossmann-fold domains"/>
    <property type="match status" value="1"/>
</dbReference>
<dbReference type="PROSITE" id="PS00521">
    <property type="entry name" value="P5CR"/>
    <property type="match status" value="1"/>
</dbReference>
<comment type="function">
    <text evidence="4">Catalyzes the reduction of 1-pyrroline-5-carboxylate (PCA) to L-proline.</text>
</comment>
<keyword evidence="4" id="KW-0963">Cytoplasm</keyword>
<dbReference type="Pfam" id="PF14748">
    <property type="entry name" value="P5CR_dimer"/>
    <property type="match status" value="1"/>
</dbReference>
<dbReference type="HAMAP" id="MF_01925">
    <property type="entry name" value="P5C_reductase"/>
    <property type="match status" value="1"/>
</dbReference>
<feature type="binding site" evidence="6">
    <location>
        <position position="34"/>
    </location>
    <ligand>
        <name>NADP(+)</name>
        <dbReference type="ChEBI" id="CHEBI:58349"/>
    </ligand>
</feature>
<keyword evidence="4 7" id="KW-0028">Amino-acid biosynthesis</keyword>
<keyword evidence="4 7" id="KW-0641">Proline biosynthesis</keyword>
<dbReference type="NCBIfam" id="TIGR00112">
    <property type="entry name" value="proC"/>
    <property type="match status" value="1"/>
</dbReference>
<comment type="pathway">
    <text evidence="4 7">Amino-acid biosynthesis; L-proline biosynthesis; L-proline from L-glutamate 5-semialdehyde: step 1/1.</text>
</comment>
<dbReference type="PANTHER" id="PTHR11645:SF0">
    <property type="entry name" value="PYRROLINE-5-CARBOXYLATE REDUCTASE 3"/>
    <property type="match status" value="1"/>
</dbReference>
<sequence>MNYAFLGAGKMALALIHGMLRANLCTPGQITVSSRSQASLENVSAATSVNVVRTNADAVRAADVVILCVKPIDALDAIGQAREEFAGKFLISVVTGLTISAMEAAAPGARVMRAMPNTAAMIGKSATALAPSPTLSHQDVNLASEIFEAVGEVFPANEKQLDAITGLSGSGPAFIYLILEALSDGGVAAGLPRKMALDLAIETVAGAAEMAASTKEHPAILREMVTSPGGTTIAGLTALEKGGVRAAFISAVLAAAARSQELSSR</sequence>
<dbReference type="InterPro" id="IPR008927">
    <property type="entry name" value="6-PGluconate_DH-like_C_sf"/>
</dbReference>
<dbReference type="FunFam" id="1.10.3730.10:FF:000001">
    <property type="entry name" value="Pyrroline-5-carboxylate reductase"/>
    <property type="match status" value="1"/>
</dbReference>
<comment type="similarity">
    <text evidence="1 4 7">Belongs to the pyrroline-5-carboxylate reductase family.</text>
</comment>
<keyword evidence="3 4" id="KW-0560">Oxidoreductase</keyword>
<evidence type="ECO:0000256" key="4">
    <source>
        <dbReference type="HAMAP-Rule" id="MF_01925"/>
    </source>
</evidence>
<dbReference type="EC" id="1.5.1.2" evidence="4 5"/>
<feature type="domain" description="Pyrroline-5-carboxylate reductase dimerisation" evidence="9">
    <location>
        <begin position="158"/>
        <end position="262"/>
    </location>
</feature>
<evidence type="ECO:0000256" key="5">
    <source>
        <dbReference type="NCBIfam" id="TIGR00112"/>
    </source>
</evidence>
<dbReference type="GO" id="GO:0055129">
    <property type="term" value="P:L-proline biosynthetic process"/>
    <property type="evidence" value="ECO:0007669"/>
    <property type="project" value="UniProtKB-UniRule"/>
</dbReference>
<dbReference type="PIRSF" id="PIRSF000193">
    <property type="entry name" value="Pyrrol-5-carb_rd"/>
    <property type="match status" value="1"/>
</dbReference>
<organism evidence="10 11">
    <name type="scientific">Terrimicrobium sacchariphilum</name>
    <dbReference type="NCBI Taxonomy" id="690879"/>
    <lineage>
        <taxon>Bacteria</taxon>
        <taxon>Pseudomonadati</taxon>
        <taxon>Verrucomicrobiota</taxon>
        <taxon>Terrimicrobiia</taxon>
        <taxon>Terrimicrobiales</taxon>
        <taxon>Terrimicrobiaceae</taxon>
        <taxon>Terrimicrobium</taxon>
    </lineage>
</organism>
<dbReference type="Proteomes" id="UP000076023">
    <property type="component" value="Unassembled WGS sequence"/>
</dbReference>
<comment type="subcellular location">
    <subcellularLocation>
        <location evidence="4">Cytoplasm</location>
    </subcellularLocation>
</comment>
<dbReference type="GO" id="GO:0004735">
    <property type="term" value="F:pyrroline-5-carboxylate reductase activity"/>
    <property type="evidence" value="ECO:0007669"/>
    <property type="project" value="UniProtKB-UniRule"/>
</dbReference>
<name>A0A146GBK7_TERSA</name>
<evidence type="ECO:0000256" key="1">
    <source>
        <dbReference type="ARBA" id="ARBA00005525"/>
    </source>
</evidence>
<evidence type="ECO:0000259" key="9">
    <source>
        <dbReference type="Pfam" id="PF14748"/>
    </source>
</evidence>
<proteinExistence type="inferred from homology"/>
<evidence type="ECO:0000256" key="6">
    <source>
        <dbReference type="PIRSR" id="PIRSR000193-1"/>
    </source>
</evidence>
<feature type="domain" description="Pyrroline-5-carboxylate reductase catalytic N-terminal" evidence="8">
    <location>
        <begin position="3"/>
        <end position="95"/>
    </location>
</feature>
<dbReference type="InterPro" id="IPR000304">
    <property type="entry name" value="Pyrroline-COOH_reductase"/>
</dbReference>
<keyword evidence="11" id="KW-1185">Reference proteome</keyword>
<reference evidence="11" key="1">
    <citation type="journal article" date="2017" name="Genome Announc.">
        <title>Draft Genome Sequence of Terrimicrobium sacchariphilum NM-5T, a Facultative Anaerobic Soil Bacterium of the Class Spartobacteria.</title>
        <authorList>
            <person name="Qiu Y.L."/>
            <person name="Tourlousse D.M."/>
            <person name="Matsuura N."/>
            <person name="Ohashi A."/>
            <person name="Sekiguchi Y."/>
        </authorList>
    </citation>
    <scope>NUCLEOTIDE SEQUENCE [LARGE SCALE GENOMIC DNA]</scope>
    <source>
        <strain evidence="11">NM-5</strain>
    </source>
</reference>
<dbReference type="RefSeq" id="WP_075079845.1">
    <property type="nucleotide sequence ID" value="NZ_BDCO01000002.1"/>
</dbReference>
<dbReference type="InterPro" id="IPR029036">
    <property type="entry name" value="P5CR_dimer"/>
</dbReference>
<dbReference type="Gene3D" id="3.40.50.720">
    <property type="entry name" value="NAD(P)-binding Rossmann-like Domain"/>
    <property type="match status" value="1"/>
</dbReference>
<dbReference type="InterPro" id="IPR028939">
    <property type="entry name" value="P5C_Rdtase_cat_N"/>
</dbReference>
<comment type="caution">
    <text evidence="10">The sequence shown here is derived from an EMBL/GenBank/DDBJ whole genome shotgun (WGS) entry which is preliminary data.</text>
</comment>
<dbReference type="Pfam" id="PF03807">
    <property type="entry name" value="F420_oxidored"/>
    <property type="match status" value="1"/>
</dbReference>
<dbReference type="Gene3D" id="1.10.3730.10">
    <property type="entry name" value="ProC C-terminal domain-like"/>
    <property type="match status" value="1"/>
</dbReference>
<keyword evidence="2 4" id="KW-0521">NADP</keyword>
<dbReference type="PANTHER" id="PTHR11645">
    <property type="entry name" value="PYRROLINE-5-CARBOXYLATE REDUCTASE"/>
    <property type="match status" value="1"/>
</dbReference>
<dbReference type="InterPro" id="IPR036291">
    <property type="entry name" value="NAD(P)-bd_dom_sf"/>
</dbReference>
<dbReference type="AlphaFoldDB" id="A0A146GBK7"/>
<evidence type="ECO:0000259" key="8">
    <source>
        <dbReference type="Pfam" id="PF03807"/>
    </source>
</evidence>
<dbReference type="UniPathway" id="UPA00098">
    <property type="reaction ID" value="UER00361"/>
</dbReference>
<dbReference type="FunCoup" id="A0A146GBK7">
    <property type="interactions" value="481"/>
</dbReference>
<dbReference type="SUPFAM" id="SSF48179">
    <property type="entry name" value="6-phosphogluconate dehydrogenase C-terminal domain-like"/>
    <property type="match status" value="1"/>
</dbReference>
<evidence type="ECO:0000256" key="7">
    <source>
        <dbReference type="RuleBase" id="RU003903"/>
    </source>
</evidence>
<evidence type="ECO:0000313" key="11">
    <source>
        <dbReference type="Proteomes" id="UP000076023"/>
    </source>
</evidence>
<feature type="binding site" evidence="6">
    <location>
        <position position="55"/>
    </location>
    <ligand>
        <name>NADPH</name>
        <dbReference type="ChEBI" id="CHEBI:57783"/>
    </ligand>
</feature>
<dbReference type="InParanoid" id="A0A146GBK7"/>
<dbReference type="InterPro" id="IPR053790">
    <property type="entry name" value="P5CR-like_CS"/>
</dbReference>
<dbReference type="STRING" id="690879.TSACC_22618"/>
<feature type="binding site" evidence="6">
    <location>
        <begin position="6"/>
        <end position="11"/>
    </location>
    <ligand>
        <name>NADP(+)</name>
        <dbReference type="ChEBI" id="CHEBI:58349"/>
    </ligand>
</feature>
<comment type="catalytic activity">
    <reaction evidence="4 7">
        <text>L-proline + NADP(+) = (S)-1-pyrroline-5-carboxylate + NADPH + 2 H(+)</text>
        <dbReference type="Rhea" id="RHEA:14109"/>
        <dbReference type="ChEBI" id="CHEBI:15378"/>
        <dbReference type="ChEBI" id="CHEBI:17388"/>
        <dbReference type="ChEBI" id="CHEBI:57783"/>
        <dbReference type="ChEBI" id="CHEBI:58349"/>
        <dbReference type="ChEBI" id="CHEBI:60039"/>
        <dbReference type="EC" id="1.5.1.2"/>
    </reaction>
</comment>
<evidence type="ECO:0000313" key="10">
    <source>
        <dbReference type="EMBL" id="GAT34194.1"/>
    </source>
</evidence>
<comment type="catalytic activity">
    <reaction evidence="4">
        <text>L-proline + NAD(+) = (S)-1-pyrroline-5-carboxylate + NADH + 2 H(+)</text>
        <dbReference type="Rhea" id="RHEA:14105"/>
        <dbReference type="ChEBI" id="CHEBI:15378"/>
        <dbReference type="ChEBI" id="CHEBI:17388"/>
        <dbReference type="ChEBI" id="CHEBI:57540"/>
        <dbReference type="ChEBI" id="CHEBI:57945"/>
        <dbReference type="ChEBI" id="CHEBI:60039"/>
        <dbReference type="EC" id="1.5.1.2"/>
    </reaction>
</comment>
<protein>
    <recommendedName>
        <fullName evidence="4 5">Pyrroline-5-carboxylate reductase</fullName>
        <shortName evidence="4">P5C reductase</shortName>
        <shortName evidence="4">P5CR</shortName>
        <ecNumber evidence="4 5">1.5.1.2</ecNumber>
    </recommendedName>
    <alternativeName>
        <fullName evidence="4">PCA reductase</fullName>
    </alternativeName>
</protein>
<evidence type="ECO:0000256" key="2">
    <source>
        <dbReference type="ARBA" id="ARBA00022857"/>
    </source>
</evidence>
<dbReference type="GO" id="GO:0005737">
    <property type="term" value="C:cytoplasm"/>
    <property type="evidence" value="ECO:0007669"/>
    <property type="project" value="UniProtKB-SubCell"/>
</dbReference>